<accession>A0A199UCN2</accession>
<proteinExistence type="predicted"/>
<name>A0A199UCN2_MANES</name>
<dbReference type="EMBL" id="KV450436">
    <property type="protein sequence ID" value="OAY22419.1"/>
    <property type="molecule type" value="Genomic_DNA"/>
</dbReference>
<dbReference type="AlphaFoldDB" id="A0A199UCN2"/>
<gene>
    <name evidence="1" type="ORF">MANES_S003000</name>
</gene>
<protein>
    <submittedName>
        <fullName evidence="1">Uncharacterized protein</fullName>
    </submittedName>
</protein>
<organism evidence="1">
    <name type="scientific">Manihot esculenta</name>
    <name type="common">Cassava</name>
    <name type="synonym">Jatropha manihot</name>
    <dbReference type="NCBI Taxonomy" id="3983"/>
    <lineage>
        <taxon>Eukaryota</taxon>
        <taxon>Viridiplantae</taxon>
        <taxon>Streptophyta</taxon>
        <taxon>Embryophyta</taxon>
        <taxon>Tracheophyta</taxon>
        <taxon>Spermatophyta</taxon>
        <taxon>Magnoliopsida</taxon>
        <taxon>eudicotyledons</taxon>
        <taxon>Gunneridae</taxon>
        <taxon>Pentapetalae</taxon>
        <taxon>rosids</taxon>
        <taxon>fabids</taxon>
        <taxon>Malpighiales</taxon>
        <taxon>Euphorbiaceae</taxon>
        <taxon>Crotonoideae</taxon>
        <taxon>Manihoteae</taxon>
        <taxon>Manihot</taxon>
    </lineage>
</organism>
<evidence type="ECO:0000313" key="1">
    <source>
        <dbReference type="EMBL" id="OAY22419.1"/>
    </source>
</evidence>
<reference evidence="1" key="1">
    <citation type="submission" date="2016-02" db="EMBL/GenBank/DDBJ databases">
        <title>WGS assembly of Manihot esculenta.</title>
        <authorList>
            <person name="Bredeson J.V."/>
            <person name="Prochnik S.E."/>
            <person name="Lyons J.B."/>
            <person name="Schmutz J."/>
            <person name="Grimwood J."/>
            <person name="Vrebalov J."/>
            <person name="Bart R.S."/>
            <person name="Amuge T."/>
            <person name="Ferguson M.E."/>
            <person name="Green R."/>
            <person name="Putnam N."/>
            <person name="Stites J."/>
            <person name="Rounsley S."/>
            <person name="Rokhsar D.S."/>
        </authorList>
    </citation>
    <scope>NUCLEOTIDE SEQUENCE [LARGE SCALE GENOMIC DNA]</scope>
    <source>
        <tissue evidence="1">Leaf</tissue>
    </source>
</reference>
<sequence>MADGHLEQPSLSHWGRDVDVRLAVESCVLESRFFELFNGLRFDWANPFDLKRDASVFDVNKIRVSWIIHHYGLIAPFERAGLLYLLAICSI</sequence>